<gene>
    <name evidence="1" type="ORF">AU511_06630</name>
</gene>
<dbReference type="Proteomes" id="UP000194020">
    <property type="component" value="Unassembled WGS sequence"/>
</dbReference>
<protein>
    <submittedName>
        <fullName evidence="1">Uncharacterized protein</fullName>
    </submittedName>
</protein>
<comment type="caution">
    <text evidence="1">The sequence shown here is derived from an EMBL/GenBank/DDBJ whole genome shotgun (WGS) entry which is preliminary data.</text>
</comment>
<evidence type="ECO:0000313" key="1">
    <source>
        <dbReference type="EMBL" id="OSN06616.1"/>
    </source>
</evidence>
<proteinExistence type="predicted"/>
<organism evidence="1 2">
    <name type="scientific">Lonsdalea iberica</name>
    <dbReference type="NCBI Taxonomy" id="1082703"/>
    <lineage>
        <taxon>Bacteria</taxon>
        <taxon>Pseudomonadati</taxon>
        <taxon>Pseudomonadota</taxon>
        <taxon>Gammaproteobacteria</taxon>
        <taxon>Enterobacterales</taxon>
        <taxon>Pectobacteriaceae</taxon>
        <taxon>Lonsdalea</taxon>
    </lineage>
</organism>
<name>A0A1X3RX43_9GAMM</name>
<dbReference type="EMBL" id="LUTP01000012">
    <property type="protein sequence ID" value="OSN06616.1"/>
    <property type="molecule type" value="Genomic_DNA"/>
</dbReference>
<reference evidence="1 2" key="1">
    <citation type="submission" date="2016-02" db="EMBL/GenBank/DDBJ databases">
        <title>Species-wide whole genome sequencing reveals diversity, host range in Lonsdalea quercina.</title>
        <authorList>
            <person name="Li Y."/>
        </authorList>
    </citation>
    <scope>NUCLEOTIDE SEQUENCE [LARGE SCALE GENOMIC DNA]</scope>
    <source>
        <strain evidence="1 2">LMG 26264</strain>
    </source>
</reference>
<dbReference type="AlphaFoldDB" id="A0A1X3RX43"/>
<dbReference type="RefSeq" id="WP_094109195.1">
    <property type="nucleotide sequence ID" value="NZ_LUTP01000012.1"/>
</dbReference>
<accession>A0A1X3RX43</accession>
<dbReference type="Pfam" id="PF06092">
    <property type="entry name" value="DUF943"/>
    <property type="match status" value="1"/>
</dbReference>
<dbReference type="OrthoDB" id="5873202at2"/>
<sequence>MYKEKIAFAHFAGRRTDFGHRRLQRGGIVNDYSVFIVGFDGGYRVDRGTDEDTDLLCFDDMIAEEKCIEKIPLMWVGRSKNTGQFYR</sequence>
<dbReference type="InterPro" id="IPR010351">
    <property type="entry name" value="DUF943"/>
</dbReference>
<evidence type="ECO:0000313" key="2">
    <source>
        <dbReference type="Proteomes" id="UP000194020"/>
    </source>
</evidence>